<dbReference type="Proteomes" id="UP000045706">
    <property type="component" value="Unassembled WGS sequence"/>
</dbReference>
<dbReference type="InterPro" id="IPR052761">
    <property type="entry name" value="Fungal_Detox/Toxin_TFs"/>
</dbReference>
<feature type="compositionally biased region" description="Polar residues" evidence="3">
    <location>
        <begin position="797"/>
        <end position="807"/>
    </location>
</feature>
<dbReference type="PANTHER" id="PTHR47425:SF2">
    <property type="entry name" value="FARB-RELATED"/>
    <property type="match status" value="1"/>
</dbReference>
<feature type="region of interest" description="Disordered" evidence="3">
    <location>
        <begin position="564"/>
        <end position="585"/>
    </location>
</feature>
<organism evidence="5 6">
    <name type="scientific">Verticillium longisporum</name>
    <name type="common">Verticillium dahliae var. longisporum</name>
    <dbReference type="NCBI Taxonomy" id="100787"/>
    <lineage>
        <taxon>Eukaryota</taxon>
        <taxon>Fungi</taxon>
        <taxon>Dikarya</taxon>
        <taxon>Ascomycota</taxon>
        <taxon>Pezizomycotina</taxon>
        <taxon>Sordariomycetes</taxon>
        <taxon>Hypocreomycetidae</taxon>
        <taxon>Glomerellales</taxon>
        <taxon>Plectosphaerellaceae</taxon>
        <taxon>Verticillium</taxon>
    </lineage>
</organism>
<evidence type="ECO:0000259" key="4">
    <source>
        <dbReference type="PROSITE" id="PS50048"/>
    </source>
</evidence>
<dbReference type="AlphaFoldDB" id="A0A0G4LWC8"/>
<sequence>MQQEHTSQIVDLPSTTDPGSLDPHPPLLDSQNFRLGRSYRRRSVKACLCCRHRKVRCNVSLLGPPCTNCHLDEKPCIVADRASRRRLPSIANTDYEAVFDTGKSSKPEEVIDIDTATNAVNPDQGFPTLPPLNELDIPVDMGTDLENVPTSREPEPSLENALLHTSAVQTMTVFPTELSSKDDLATDTALDLLLNLAPAESNHEHYKSNSTREVIGPWGPSPSCPFLETDGLAGLSQPDIVFLQTKGCFHIPNKPILDEFMREYFLHVHPFLPLLDEAEFWAAYRIETPDEATTKVPLLVFQAMLFTASNFVPLTVVKALGFLSIQSARAAFYNRAKALFDAGPEAPPAVSARAALLLTMWCPPPSVQRNRTNTAWLSFAIHQARCAKAHLAWDIELAVKSSDSSSQRNLHDIQMLKRLWWCCIIRDRFLSIGMRRSMQIPTAYPVLKPSDFENELTHSEVHTGESRRRLLEIYVHLMCLCNILKDLLPPVTDTNESSCRVQESHQRLSKCRTALKDWYKKQAQPSPGRKPSGLRQRSVIVHTNLLHIFYFACRIALSHREMLLDPQDDKPPSTTAVSPKSSQGQEVREAALGMTSCLQELLQVDLIRYLPLSAIAFFMTPLLLHTLDFMLRPRHSTTADIMAKEERLKVLIDAMRMYRTFYDGIDWISGAVRQAANLARPDDTSIEGSGATSWIDICFHHPSLYMRLALTLDMAVSEARVPQKSEIVALLQIHWTSSKRISNGPSLEAPQLMPATPTSSISVTANALPWDKLPDMLGCQREEENGGQDVLGRDDQTVNSTDDLSSPDSVMEGLAVMEFDDAFFGVTLQEWDLEANWPMPPSAAVNSILSIQIVKQLIKLL</sequence>
<dbReference type="SMART" id="SM00066">
    <property type="entry name" value="GAL4"/>
    <property type="match status" value="1"/>
</dbReference>
<keyword evidence="1" id="KW-0479">Metal-binding</keyword>
<feature type="compositionally biased region" description="Polar residues" evidence="3">
    <location>
        <begin position="572"/>
        <end position="585"/>
    </location>
</feature>
<dbReference type="InterPro" id="IPR036864">
    <property type="entry name" value="Zn2-C6_fun-type_DNA-bd_sf"/>
</dbReference>
<keyword evidence="2" id="KW-0539">Nucleus</keyword>
<evidence type="ECO:0000313" key="5">
    <source>
        <dbReference type="EMBL" id="CRK25885.1"/>
    </source>
</evidence>
<dbReference type="InterPro" id="IPR007219">
    <property type="entry name" value="XnlR_reg_dom"/>
</dbReference>
<feature type="region of interest" description="Disordered" evidence="3">
    <location>
        <begin position="1"/>
        <end position="29"/>
    </location>
</feature>
<evidence type="ECO:0000256" key="3">
    <source>
        <dbReference type="SAM" id="MobiDB-lite"/>
    </source>
</evidence>
<protein>
    <recommendedName>
        <fullName evidence="4">Zn(2)-C6 fungal-type domain-containing protein</fullName>
    </recommendedName>
</protein>
<evidence type="ECO:0000313" key="6">
    <source>
        <dbReference type="Proteomes" id="UP000045706"/>
    </source>
</evidence>
<dbReference type="PROSITE" id="PS50048">
    <property type="entry name" value="ZN2_CY6_FUNGAL_2"/>
    <property type="match status" value="1"/>
</dbReference>
<dbReference type="EMBL" id="CVQI01018668">
    <property type="protein sequence ID" value="CRK25885.1"/>
    <property type="molecule type" value="Genomic_DNA"/>
</dbReference>
<dbReference type="SUPFAM" id="SSF57701">
    <property type="entry name" value="Zn2/Cys6 DNA-binding domain"/>
    <property type="match status" value="1"/>
</dbReference>
<dbReference type="CDD" id="cd00067">
    <property type="entry name" value="GAL4"/>
    <property type="match status" value="1"/>
</dbReference>
<dbReference type="InterPro" id="IPR001138">
    <property type="entry name" value="Zn2Cys6_DnaBD"/>
</dbReference>
<dbReference type="PANTHER" id="PTHR47425">
    <property type="entry name" value="FARB-RELATED"/>
    <property type="match status" value="1"/>
</dbReference>
<dbReference type="GO" id="GO:0003677">
    <property type="term" value="F:DNA binding"/>
    <property type="evidence" value="ECO:0007669"/>
    <property type="project" value="InterPro"/>
</dbReference>
<dbReference type="Gene3D" id="4.10.240.10">
    <property type="entry name" value="Zn(2)-C6 fungal-type DNA-binding domain"/>
    <property type="match status" value="1"/>
</dbReference>
<evidence type="ECO:0000256" key="2">
    <source>
        <dbReference type="ARBA" id="ARBA00023242"/>
    </source>
</evidence>
<evidence type="ECO:0000256" key="1">
    <source>
        <dbReference type="ARBA" id="ARBA00022723"/>
    </source>
</evidence>
<gene>
    <name evidence="5" type="ORF">BN1723_013740</name>
</gene>
<accession>A0A0G4LWC8</accession>
<reference evidence="6" key="1">
    <citation type="submission" date="2015-05" db="EMBL/GenBank/DDBJ databases">
        <authorList>
            <person name="Fogelqvist Johan"/>
        </authorList>
    </citation>
    <scope>NUCLEOTIDE SEQUENCE [LARGE SCALE GENOMIC DNA]</scope>
</reference>
<dbReference type="GO" id="GO:0000981">
    <property type="term" value="F:DNA-binding transcription factor activity, RNA polymerase II-specific"/>
    <property type="evidence" value="ECO:0007669"/>
    <property type="project" value="InterPro"/>
</dbReference>
<dbReference type="CDD" id="cd12148">
    <property type="entry name" value="fungal_TF_MHR"/>
    <property type="match status" value="1"/>
</dbReference>
<dbReference type="GO" id="GO:0008270">
    <property type="term" value="F:zinc ion binding"/>
    <property type="evidence" value="ECO:0007669"/>
    <property type="project" value="InterPro"/>
</dbReference>
<proteinExistence type="predicted"/>
<feature type="region of interest" description="Disordered" evidence="3">
    <location>
        <begin position="782"/>
        <end position="807"/>
    </location>
</feature>
<feature type="domain" description="Zn(2)-C6 fungal-type" evidence="4">
    <location>
        <begin position="46"/>
        <end position="78"/>
    </location>
</feature>
<feature type="compositionally biased region" description="Polar residues" evidence="3">
    <location>
        <begin position="1"/>
        <end position="18"/>
    </location>
</feature>
<dbReference type="GO" id="GO:0006351">
    <property type="term" value="P:DNA-templated transcription"/>
    <property type="evidence" value="ECO:0007669"/>
    <property type="project" value="InterPro"/>
</dbReference>
<name>A0A0G4LWC8_VERLO</name>
<dbReference type="PROSITE" id="PS00463">
    <property type="entry name" value="ZN2_CY6_FUNGAL_1"/>
    <property type="match status" value="1"/>
</dbReference>
<dbReference type="Pfam" id="PF04082">
    <property type="entry name" value="Fungal_trans"/>
    <property type="match status" value="1"/>
</dbReference>